<dbReference type="SUPFAM" id="SSF53850">
    <property type="entry name" value="Periplasmic binding protein-like II"/>
    <property type="match status" value="1"/>
</dbReference>
<dbReference type="Proteomes" id="UP000450012">
    <property type="component" value="Unassembled WGS sequence"/>
</dbReference>
<keyword evidence="2" id="KW-1185">Reference proteome</keyword>
<evidence type="ECO:0008006" key="3">
    <source>
        <dbReference type="Google" id="ProtNLM"/>
    </source>
</evidence>
<evidence type="ECO:0000313" key="1">
    <source>
        <dbReference type="EMBL" id="MYM65392.1"/>
    </source>
</evidence>
<name>A0A7X4K9Z2_9BURK</name>
<dbReference type="AlphaFoldDB" id="A0A7X4K9Z2"/>
<reference evidence="1 2" key="1">
    <citation type="submission" date="2019-12" db="EMBL/GenBank/DDBJ databases">
        <title>Novel species isolated from a subtropical stream in China.</title>
        <authorList>
            <person name="Lu H."/>
        </authorList>
    </citation>
    <scope>NUCLEOTIDE SEQUENCE [LARGE SCALE GENOMIC DNA]</scope>
    <source>
        <strain evidence="1 2">FT55W</strain>
    </source>
</reference>
<dbReference type="RefSeq" id="WP_161012006.1">
    <property type="nucleotide sequence ID" value="NZ_WWCK01000001.1"/>
</dbReference>
<protein>
    <recommendedName>
        <fullName evidence="3">Transporter substrate-binding domain-containing protein</fullName>
    </recommendedName>
</protein>
<organism evidence="1 2">
    <name type="scientific">Duganella rivi</name>
    <dbReference type="NCBI Taxonomy" id="2666083"/>
    <lineage>
        <taxon>Bacteria</taxon>
        <taxon>Pseudomonadati</taxon>
        <taxon>Pseudomonadota</taxon>
        <taxon>Betaproteobacteria</taxon>
        <taxon>Burkholderiales</taxon>
        <taxon>Oxalobacteraceae</taxon>
        <taxon>Telluria group</taxon>
        <taxon>Duganella</taxon>
    </lineage>
</organism>
<dbReference type="EMBL" id="WWCK01000001">
    <property type="protein sequence ID" value="MYM65392.1"/>
    <property type="molecule type" value="Genomic_DNA"/>
</dbReference>
<accession>A0A7X4K9Z2</accession>
<sequence length="173" mass="19326">MVDGELGRGKDYGDSHPNLVRVNEPALSLTLAAYALNPTLKLKNWDSMQGDRWRVEYQRGMQMPSTRLASVVPASLQSTISSPRLGLRKLAAGRTDIYIDFAEHIDPLLKSEPFTFSELVVKVGNMERVAIHAYLNRRHAALEPKLSAVLRDMKTEGLIKAYTQQAHHSSKAD</sequence>
<proteinExistence type="predicted"/>
<evidence type="ECO:0000313" key="2">
    <source>
        <dbReference type="Proteomes" id="UP000450012"/>
    </source>
</evidence>
<gene>
    <name evidence="1" type="ORF">GTP45_00910</name>
</gene>
<comment type="caution">
    <text evidence="1">The sequence shown here is derived from an EMBL/GenBank/DDBJ whole genome shotgun (WGS) entry which is preliminary data.</text>
</comment>